<feature type="chain" id="PRO_5045729780" evidence="4">
    <location>
        <begin position="22"/>
        <end position="131"/>
    </location>
</feature>
<dbReference type="SUPFAM" id="SSF48403">
    <property type="entry name" value="Ankyrin repeat"/>
    <property type="match status" value="1"/>
</dbReference>
<dbReference type="EMBL" id="JBHMEY010000024">
    <property type="protein sequence ID" value="MFB9096897.1"/>
    <property type="molecule type" value="Genomic_DNA"/>
</dbReference>
<feature type="repeat" description="ANK" evidence="3">
    <location>
        <begin position="72"/>
        <end position="104"/>
    </location>
</feature>
<evidence type="ECO:0000256" key="2">
    <source>
        <dbReference type="ARBA" id="ARBA00023043"/>
    </source>
</evidence>
<evidence type="ECO:0000256" key="4">
    <source>
        <dbReference type="SAM" id="SignalP"/>
    </source>
</evidence>
<keyword evidence="2 3" id="KW-0040">ANK repeat</keyword>
<dbReference type="SMART" id="SM00248">
    <property type="entry name" value="ANK"/>
    <property type="match status" value="2"/>
</dbReference>
<evidence type="ECO:0000256" key="1">
    <source>
        <dbReference type="ARBA" id="ARBA00022737"/>
    </source>
</evidence>
<dbReference type="PANTHER" id="PTHR24173">
    <property type="entry name" value="ANKYRIN REPEAT CONTAINING"/>
    <property type="match status" value="1"/>
</dbReference>
<dbReference type="Pfam" id="PF12796">
    <property type="entry name" value="Ank_2"/>
    <property type="match status" value="1"/>
</dbReference>
<keyword evidence="6" id="KW-1185">Reference proteome</keyword>
<gene>
    <name evidence="5" type="ORF">ACFFVF_10245</name>
</gene>
<evidence type="ECO:0000313" key="6">
    <source>
        <dbReference type="Proteomes" id="UP001589607"/>
    </source>
</evidence>
<dbReference type="RefSeq" id="WP_236456645.1">
    <property type="nucleotide sequence ID" value="NZ_CBCSGE010000042.1"/>
</dbReference>
<dbReference type="InterPro" id="IPR036770">
    <property type="entry name" value="Ankyrin_rpt-contain_sf"/>
</dbReference>
<dbReference type="PANTHER" id="PTHR24173:SF74">
    <property type="entry name" value="ANKYRIN REPEAT DOMAIN-CONTAINING PROTEIN 16"/>
    <property type="match status" value="1"/>
</dbReference>
<feature type="repeat" description="ANK" evidence="3">
    <location>
        <begin position="39"/>
        <end position="71"/>
    </location>
</feature>
<evidence type="ECO:0000313" key="5">
    <source>
        <dbReference type="EMBL" id="MFB9096897.1"/>
    </source>
</evidence>
<protein>
    <submittedName>
        <fullName evidence="5">Ankyrin repeat domain-containing protein</fullName>
    </submittedName>
</protein>
<dbReference type="Proteomes" id="UP001589607">
    <property type="component" value="Unassembled WGS sequence"/>
</dbReference>
<comment type="caution">
    <text evidence="5">The sequence shown here is derived from an EMBL/GenBank/DDBJ whole genome shotgun (WGS) entry which is preliminary data.</text>
</comment>
<dbReference type="PROSITE" id="PS50297">
    <property type="entry name" value="ANK_REP_REGION"/>
    <property type="match status" value="2"/>
</dbReference>
<proteinExistence type="predicted"/>
<keyword evidence="4" id="KW-0732">Signal</keyword>
<name>A0ABV5GND9_9FLAO</name>
<dbReference type="PROSITE" id="PS50088">
    <property type="entry name" value="ANK_REPEAT"/>
    <property type="match status" value="2"/>
</dbReference>
<dbReference type="InterPro" id="IPR002110">
    <property type="entry name" value="Ankyrin_rpt"/>
</dbReference>
<evidence type="ECO:0000256" key="3">
    <source>
        <dbReference type="PROSITE-ProRule" id="PRU00023"/>
    </source>
</evidence>
<sequence>MKKSIVFLGLSFILSANSTNAASVQDEFANENSIVFFEDDVTPLCKAISNGDIDLVERILEYGVDLNGVTYRGMTPLMYAARYNKVEIVKMLIEKGANLTITDSNGFNALDHAKSSGSEESKDLIIEALKR</sequence>
<accession>A0ABV5GND9</accession>
<organism evidence="5 6">
    <name type="scientific">Flavobacterium jumunjinense</name>
    <dbReference type="NCBI Taxonomy" id="998845"/>
    <lineage>
        <taxon>Bacteria</taxon>
        <taxon>Pseudomonadati</taxon>
        <taxon>Bacteroidota</taxon>
        <taxon>Flavobacteriia</taxon>
        <taxon>Flavobacteriales</taxon>
        <taxon>Flavobacteriaceae</taxon>
        <taxon>Flavobacterium</taxon>
    </lineage>
</organism>
<reference evidence="5 6" key="1">
    <citation type="submission" date="2024-09" db="EMBL/GenBank/DDBJ databases">
        <authorList>
            <person name="Sun Q."/>
            <person name="Mori K."/>
        </authorList>
    </citation>
    <scope>NUCLEOTIDE SEQUENCE [LARGE SCALE GENOMIC DNA]</scope>
    <source>
        <strain evidence="5 6">CECT 7955</strain>
    </source>
</reference>
<keyword evidence="1" id="KW-0677">Repeat</keyword>
<dbReference type="Gene3D" id="1.25.40.20">
    <property type="entry name" value="Ankyrin repeat-containing domain"/>
    <property type="match status" value="1"/>
</dbReference>
<feature type="signal peptide" evidence="4">
    <location>
        <begin position="1"/>
        <end position="21"/>
    </location>
</feature>